<dbReference type="EMBL" id="JARKIB010000283">
    <property type="protein sequence ID" value="KAJ7717056.1"/>
    <property type="molecule type" value="Genomic_DNA"/>
</dbReference>
<feature type="non-terminal residue" evidence="1">
    <location>
        <position position="124"/>
    </location>
</feature>
<dbReference type="Proteomes" id="UP001215598">
    <property type="component" value="Unassembled WGS sequence"/>
</dbReference>
<sequence>MESPFEVMETVKTMKEIRLNLAKEELITSGEGVEVEREDTPSTFILMGLEIEESQWHLAIDVKAIANLTGLQEVKVLKRRTAIAKRIRAFRTLQRTYMPRVRQYLTPSQCTLWDSDEDQDAKAI</sequence>
<proteinExistence type="predicted"/>
<accession>A0AAD7MI22</accession>
<dbReference type="AlphaFoldDB" id="A0AAD7MI22"/>
<evidence type="ECO:0000313" key="2">
    <source>
        <dbReference type="Proteomes" id="UP001215598"/>
    </source>
</evidence>
<organism evidence="1 2">
    <name type="scientific">Mycena metata</name>
    <dbReference type="NCBI Taxonomy" id="1033252"/>
    <lineage>
        <taxon>Eukaryota</taxon>
        <taxon>Fungi</taxon>
        <taxon>Dikarya</taxon>
        <taxon>Basidiomycota</taxon>
        <taxon>Agaricomycotina</taxon>
        <taxon>Agaricomycetes</taxon>
        <taxon>Agaricomycetidae</taxon>
        <taxon>Agaricales</taxon>
        <taxon>Marasmiineae</taxon>
        <taxon>Mycenaceae</taxon>
        <taxon>Mycena</taxon>
    </lineage>
</organism>
<keyword evidence="2" id="KW-1185">Reference proteome</keyword>
<evidence type="ECO:0000313" key="1">
    <source>
        <dbReference type="EMBL" id="KAJ7717056.1"/>
    </source>
</evidence>
<protein>
    <submittedName>
        <fullName evidence="1">Uncharacterized protein</fullName>
    </submittedName>
</protein>
<gene>
    <name evidence="1" type="ORF">B0H16DRAFT_1898160</name>
</gene>
<reference evidence="1" key="1">
    <citation type="submission" date="2023-03" db="EMBL/GenBank/DDBJ databases">
        <title>Massive genome expansion in bonnet fungi (Mycena s.s.) driven by repeated elements and novel gene families across ecological guilds.</title>
        <authorList>
            <consortium name="Lawrence Berkeley National Laboratory"/>
            <person name="Harder C.B."/>
            <person name="Miyauchi S."/>
            <person name="Viragh M."/>
            <person name="Kuo A."/>
            <person name="Thoen E."/>
            <person name="Andreopoulos B."/>
            <person name="Lu D."/>
            <person name="Skrede I."/>
            <person name="Drula E."/>
            <person name="Henrissat B."/>
            <person name="Morin E."/>
            <person name="Kohler A."/>
            <person name="Barry K."/>
            <person name="LaButti K."/>
            <person name="Morin E."/>
            <person name="Salamov A."/>
            <person name="Lipzen A."/>
            <person name="Mereny Z."/>
            <person name="Hegedus B."/>
            <person name="Baldrian P."/>
            <person name="Stursova M."/>
            <person name="Weitz H."/>
            <person name="Taylor A."/>
            <person name="Grigoriev I.V."/>
            <person name="Nagy L.G."/>
            <person name="Martin F."/>
            <person name="Kauserud H."/>
        </authorList>
    </citation>
    <scope>NUCLEOTIDE SEQUENCE</scope>
    <source>
        <strain evidence="1">CBHHK182m</strain>
    </source>
</reference>
<name>A0AAD7MI22_9AGAR</name>
<comment type="caution">
    <text evidence="1">The sequence shown here is derived from an EMBL/GenBank/DDBJ whole genome shotgun (WGS) entry which is preliminary data.</text>
</comment>